<accession>A0ABM8VV81</accession>
<evidence type="ECO:0000259" key="7">
    <source>
        <dbReference type="SMART" id="SM00382"/>
    </source>
</evidence>
<dbReference type="EMBL" id="CAJVQB010000001">
    <property type="protein sequence ID" value="CAG8455258.1"/>
    <property type="molecule type" value="Genomic_DNA"/>
</dbReference>
<dbReference type="Pfam" id="PF00005">
    <property type="entry name" value="ABC_tran"/>
    <property type="match status" value="1"/>
</dbReference>
<evidence type="ECO:0000256" key="1">
    <source>
        <dbReference type="ARBA" id="ARBA00005657"/>
    </source>
</evidence>
<reference evidence="8 9" key="1">
    <citation type="submission" date="2021-06" db="EMBL/GenBank/DDBJ databases">
        <authorList>
            <person name="Kallberg Y."/>
            <person name="Tangrot J."/>
            <person name="Rosling A."/>
        </authorList>
    </citation>
    <scope>NUCLEOTIDE SEQUENCE [LARGE SCALE GENOMIC DNA]</scope>
    <source>
        <strain evidence="8 9">120-4 pot B 10/14</strain>
    </source>
</reference>
<dbReference type="InterPro" id="IPR005679">
    <property type="entry name" value="Ribosomal_uS12_bac"/>
</dbReference>
<keyword evidence="6" id="KW-0812">Transmembrane</keyword>
<name>A0ABM8VV81_GIGMA</name>
<evidence type="ECO:0000313" key="8">
    <source>
        <dbReference type="EMBL" id="CAG8455258.1"/>
    </source>
</evidence>
<feature type="transmembrane region" description="Helical" evidence="6">
    <location>
        <begin position="32"/>
        <end position="49"/>
    </location>
</feature>
<keyword evidence="9" id="KW-1185">Reference proteome</keyword>
<protein>
    <submittedName>
        <fullName evidence="8">21708_t:CDS:1</fullName>
    </submittedName>
</protein>
<evidence type="ECO:0000256" key="4">
    <source>
        <dbReference type="ARBA" id="ARBA00022980"/>
    </source>
</evidence>
<evidence type="ECO:0000256" key="6">
    <source>
        <dbReference type="SAM" id="Phobius"/>
    </source>
</evidence>
<dbReference type="InterPro" id="IPR006032">
    <property type="entry name" value="Ribosomal_uS12"/>
</dbReference>
<evidence type="ECO:0000256" key="5">
    <source>
        <dbReference type="ARBA" id="ARBA00023274"/>
    </source>
</evidence>
<dbReference type="InterPro" id="IPR027417">
    <property type="entry name" value="P-loop_NTPase"/>
</dbReference>
<dbReference type="Gene3D" id="2.40.50.140">
    <property type="entry name" value="Nucleic acid-binding proteins"/>
    <property type="match status" value="1"/>
</dbReference>
<dbReference type="PROSITE" id="PS00055">
    <property type="entry name" value="RIBOSOMAL_S12"/>
    <property type="match status" value="1"/>
</dbReference>
<dbReference type="SMART" id="SM00382">
    <property type="entry name" value="AAA"/>
    <property type="match status" value="1"/>
</dbReference>
<dbReference type="SUPFAM" id="SSF52540">
    <property type="entry name" value="P-loop containing nucleoside triphosphate hydrolases"/>
    <property type="match status" value="1"/>
</dbReference>
<dbReference type="Pfam" id="PF00164">
    <property type="entry name" value="Ribosom_S12_S23"/>
    <property type="match status" value="1"/>
</dbReference>
<comment type="similarity">
    <text evidence="1">Belongs to the universal ribosomal protein uS12 family.</text>
</comment>
<keyword evidence="6" id="KW-0472">Membrane</keyword>
<dbReference type="Proteomes" id="UP000789901">
    <property type="component" value="Unassembled WGS sequence"/>
</dbReference>
<keyword evidence="2" id="KW-0547">Nucleotide-binding</keyword>
<comment type="caution">
    <text evidence="8">The sequence shown here is derived from an EMBL/GenBank/DDBJ whole genome shotgun (WGS) entry which is preliminary data.</text>
</comment>
<gene>
    <name evidence="8" type="ORF">GMARGA_LOCUS18</name>
</gene>
<dbReference type="SUPFAM" id="SSF50249">
    <property type="entry name" value="Nucleic acid-binding proteins"/>
    <property type="match status" value="1"/>
</dbReference>
<dbReference type="InterPro" id="IPR003439">
    <property type="entry name" value="ABC_transporter-like_ATP-bd"/>
</dbReference>
<dbReference type="PRINTS" id="PR01034">
    <property type="entry name" value="RIBOSOMALS12"/>
</dbReference>
<feature type="domain" description="AAA+ ATPase" evidence="7">
    <location>
        <begin position="134"/>
        <end position="262"/>
    </location>
</feature>
<sequence length="302" mass="34509">MSLLVADSISWSDDECWNYFRDKCGQICLEKFATGGLMLVIFYSFLYYFDDLTERELRVRGGHYSKNILLEKFRGLPLEEKQNQQHEIINLIEKDSGTIDYADYQTSQERINKFLTLPEKNDNLSGYRFRSFSNEAINQLSGKNGTGKTTLLYLLLGMLTPEKGEVVIVVEKNNVNYLSHDNLITNGLSTGQKQLANINQTFEKNKTAQIWLFDEADNALDQINQQKLASGICKRVGTMKPKKPNSALRKYARVVVYLKKNKKEITVYIPGEGHNLQEYSRVLFRGGGPKDLPGVHFSAIRN</sequence>
<organism evidence="8 9">
    <name type="scientific">Gigaspora margarita</name>
    <dbReference type="NCBI Taxonomy" id="4874"/>
    <lineage>
        <taxon>Eukaryota</taxon>
        <taxon>Fungi</taxon>
        <taxon>Fungi incertae sedis</taxon>
        <taxon>Mucoromycota</taxon>
        <taxon>Glomeromycotina</taxon>
        <taxon>Glomeromycetes</taxon>
        <taxon>Diversisporales</taxon>
        <taxon>Gigasporaceae</taxon>
        <taxon>Gigaspora</taxon>
    </lineage>
</organism>
<dbReference type="PANTHER" id="PTHR11652">
    <property type="entry name" value="30S RIBOSOMAL PROTEIN S12 FAMILY MEMBER"/>
    <property type="match status" value="1"/>
</dbReference>
<dbReference type="InterPro" id="IPR003593">
    <property type="entry name" value="AAA+_ATPase"/>
</dbReference>
<dbReference type="InterPro" id="IPR012340">
    <property type="entry name" value="NA-bd_OB-fold"/>
</dbReference>
<keyword evidence="6" id="KW-1133">Transmembrane helix</keyword>
<keyword evidence="3" id="KW-0067">ATP-binding</keyword>
<evidence type="ECO:0000313" key="9">
    <source>
        <dbReference type="Proteomes" id="UP000789901"/>
    </source>
</evidence>
<evidence type="ECO:0000256" key="2">
    <source>
        <dbReference type="ARBA" id="ARBA00022741"/>
    </source>
</evidence>
<dbReference type="Gene3D" id="3.40.50.300">
    <property type="entry name" value="P-loop containing nucleotide triphosphate hydrolases"/>
    <property type="match status" value="1"/>
</dbReference>
<keyword evidence="5" id="KW-0687">Ribonucleoprotein</keyword>
<keyword evidence="4" id="KW-0689">Ribosomal protein</keyword>
<evidence type="ECO:0000256" key="3">
    <source>
        <dbReference type="ARBA" id="ARBA00022840"/>
    </source>
</evidence>
<proteinExistence type="inferred from homology"/>